<dbReference type="Pfam" id="PF08239">
    <property type="entry name" value="SH3_3"/>
    <property type="match status" value="1"/>
</dbReference>
<accession>A0A1W2BUL3</accession>
<reference evidence="4 5" key="1">
    <citation type="submission" date="2017-04" db="EMBL/GenBank/DDBJ databases">
        <authorList>
            <person name="Afonso C.L."/>
            <person name="Miller P.J."/>
            <person name="Scott M.A."/>
            <person name="Spackman E."/>
            <person name="Goraichik I."/>
            <person name="Dimitrov K.M."/>
            <person name="Suarez D.L."/>
            <person name="Swayne D.E."/>
        </authorList>
    </citation>
    <scope>NUCLEOTIDE SEQUENCE [LARGE SCALE GENOMIC DNA]</scope>
    <source>
        <strain evidence="4 5">CGMCC 1.10972</strain>
    </source>
</reference>
<dbReference type="EMBL" id="FWXR01000007">
    <property type="protein sequence ID" value="SMC76416.1"/>
    <property type="molecule type" value="Genomic_DNA"/>
</dbReference>
<proteinExistence type="predicted"/>
<name>A0A1W2BUL3_9HYPH</name>
<keyword evidence="2" id="KW-0472">Membrane</keyword>
<protein>
    <submittedName>
        <fullName evidence="4">SH3 domain-containing protein</fullName>
    </submittedName>
</protein>
<feature type="compositionally biased region" description="Polar residues" evidence="1">
    <location>
        <begin position="162"/>
        <end position="172"/>
    </location>
</feature>
<feature type="region of interest" description="Disordered" evidence="1">
    <location>
        <begin position="254"/>
        <end position="279"/>
    </location>
</feature>
<dbReference type="OrthoDB" id="8421932at2"/>
<feature type="compositionally biased region" description="Low complexity" evidence="1">
    <location>
        <begin position="144"/>
        <end position="158"/>
    </location>
</feature>
<gene>
    <name evidence="4" type="ORF">SAMN06297251_107146</name>
</gene>
<sequence length="390" mass="41350">MDDLDRRREDRPSEQTIRDRLRNRRSLYELHRSMETPSMRLRRTMREEYASRDYPEALWRRHPVKGFIGVSLLLIVAIPVGASLMPSTLSTDLVSTSAISTGGLYGARRDAPVVAASNKADDLILAEKGDRLDSAAAIEPNTMGGAKASDKQSASADGVALASTTQDETNAPGSRIAERPAASAALPDLVLSSRATSTALSTTADRELVVGSIRPREDHNTEEAHLGQLVTALSSGSPAGETSVDVLRSVVPHSDGGIQAQSQDRRQSSVEGPATSRPMASLQIETSDDARTIEVPVTDGISDDDQAKPAAHKGTDIAPGMPSAMSTAVANANVNMREKPENEAVILAVLGKGDAVTVVSCDGWCEVVANGTTGYVYGSFLDETADVTDR</sequence>
<evidence type="ECO:0000256" key="2">
    <source>
        <dbReference type="SAM" id="Phobius"/>
    </source>
</evidence>
<keyword evidence="5" id="KW-1185">Reference proteome</keyword>
<feature type="region of interest" description="Disordered" evidence="1">
    <location>
        <begin position="143"/>
        <end position="180"/>
    </location>
</feature>
<evidence type="ECO:0000313" key="5">
    <source>
        <dbReference type="Proteomes" id="UP000192656"/>
    </source>
</evidence>
<dbReference type="Gene3D" id="2.30.30.40">
    <property type="entry name" value="SH3 Domains"/>
    <property type="match status" value="1"/>
</dbReference>
<keyword evidence="2" id="KW-0812">Transmembrane</keyword>
<dbReference type="Proteomes" id="UP000192656">
    <property type="component" value="Unassembled WGS sequence"/>
</dbReference>
<evidence type="ECO:0000256" key="1">
    <source>
        <dbReference type="SAM" id="MobiDB-lite"/>
    </source>
</evidence>
<feature type="transmembrane region" description="Helical" evidence="2">
    <location>
        <begin position="66"/>
        <end position="85"/>
    </location>
</feature>
<keyword evidence="2" id="KW-1133">Transmembrane helix</keyword>
<dbReference type="SMART" id="SM00287">
    <property type="entry name" value="SH3b"/>
    <property type="match status" value="1"/>
</dbReference>
<evidence type="ECO:0000259" key="3">
    <source>
        <dbReference type="SMART" id="SM00287"/>
    </source>
</evidence>
<dbReference type="AlphaFoldDB" id="A0A1W2BUL3"/>
<evidence type="ECO:0000313" key="4">
    <source>
        <dbReference type="EMBL" id="SMC76416.1"/>
    </source>
</evidence>
<feature type="domain" description="SH3b" evidence="3">
    <location>
        <begin position="324"/>
        <end position="384"/>
    </location>
</feature>
<organism evidence="4 5">
    <name type="scientific">Fulvimarina manganoxydans</name>
    <dbReference type="NCBI Taxonomy" id="937218"/>
    <lineage>
        <taxon>Bacteria</taxon>
        <taxon>Pseudomonadati</taxon>
        <taxon>Pseudomonadota</taxon>
        <taxon>Alphaproteobacteria</taxon>
        <taxon>Hyphomicrobiales</taxon>
        <taxon>Aurantimonadaceae</taxon>
        <taxon>Fulvimarina</taxon>
    </lineage>
</organism>
<dbReference type="InterPro" id="IPR003646">
    <property type="entry name" value="SH3-like_bac-type"/>
</dbReference>